<dbReference type="AlphaFoldDB" id="A0A2Z7AM62"/>
<sequence>SPILSSLTPDSPSKLNILGHDGDPLGMNSTQISVFKKPNKVRLRSLLECRHGGALEPQIGLEVLCDFPDQPLEGELAYEELGGLLVLSDFTECDGPRAEAVGFLHSAGGWGGFPGGLCGKLLSWGFAAGGLPSSLLRTGH</sequence>
<name>A0A2Z7AM62_9LAMI</name>
<proteinExistence type="predicted"/>
<reference evidence="1 2" key="1">
    <citation type="journal article" date="2015" name="Proc. Natl. Acad. Sci. U.S.A.">
        <title>The resurrection genome of Boea hygrometrica: A blueprint for survival of dehydration.</title>
        <authorList>
            <person name="Xiao L."/>
            <person name="Yang G."/>
            <person name="Zhang L."/>
            <person name="Yang X."/>
            <person name="Zhao S."/>
            <person name="Ji Z."/>
            <person name="Zhou Q."/>
            <person name="Hu M."/>
            <person name="Wang Y."/>
            <person name="Chen M."/>
            <person name="Xu Y."/>
            <person name="Jin H."/>
            <person name="Xiao X."/>
            <person name="Hu G."/>
            <person name="Bao F."/>
            <person name="Hu Y."/>
            <person name="Wan P."/>
            <person name="Li L."/>
            <person name="Deng X."/>
            <person name="Kuang T."/>
            <person name="Xiang C."/>
            <person name="Zhu J.K."/>
            <person name="Oliver M.J."/>
            <person name="He Y."/>
        </authorList>
    </citation>
    <scope>NUCLEOTIDE SEQUENCE [LARGE SCALE GENOMIC DNA]</scope>
    <source>
        <strain evidence="2">cv. XS01</strain>
    </source>
</reference>
<gene>
    <name evidence="1" type="ORF">F511_19698</name>
</gene>
<keyword evidence="2" id="KW-1185">Reference proteome</keyword>
<protein>
    <submittedName>
        <fullName evidence="1">Uncharacterized protein</fullName>
    </submittedName>
</protein>
<dbReference type="EMBL" id="KV014365">
    <property type="protein sequence ID" value="KZV22478.1"/>
    <property type="molecule type" value="Genomic_DNA"/>
</dbReference>
<dbReference type="Proteomes" id="UP000250235">
    <property type="component" value="Unassembled WGS sequence"/>
</dbReference>
<feature type="non-terminal residue" evidence="1">
    <location>
        <position position="1"/>
    </location>
</feature>
<evidence type="ECO:0000313" key="2">
    <source>
        <dbReference type="Proteomes" id="UP000250235"/>
    </source>
</evidence>
<accession>A0A2Z7AM62</accession>
<dbReference type="OrthoDB" id="1724443at2759"/>
<evidence type="ECO:0000313" key="1">
    <source>
        <dbReference type="EMBL" id="KZV22478.1"/>
    </source>
</evidence>
<organism evidence="1 2">
    <name type="scientific">Dorcoceras hygrometricum</name>
    <dbReference type="NCBI Taxonomy" id="472368"/>
    <lineage>
        <taxon>Eukaryota</taxon>
        <taxon>Viridiplantae</taxon>
        <taxon>Streptophyta</taxon>
        <taxon>Embryophyta</taxon>
        <taxon>Tracheophyta</taxon>
        <taxon>Spermatophyta</taxon>
        <taxon>Magnoliopsida</taxon>
        <taxon>eudicotyledons</taxon>
        <taxon>Gunneridae</taxon>
        <taxon>Pentapetalae</taxon>
        <taxon>asterids</taxon>
        <taxon>lamiids</taxon>
        <taxon>Lamiales</taxon>
        <taxon>Gesneriaceae</taxon>
        <taxon>Didymocarpoideae</taxon>
        <taxon>Trichosporeae</taxon>
        <taxon>Loxocarpinae</taxon>
        <taxon>Dorcoceras</taxon>
    </lineage>
</organism>